<evidence type="ECO:0000256" key="6">
    <source>
        <dbReference type="ARBA" id="ARBA00022723"/>
    </source>
</evidence>
<keyword evidence="4 13" id="KW-0052">Apoplast</keyword>
<comment type="function">
    <text evidence="1">May play a role in plant defense. Probably has no oxalate oxidase activity even if the active site is conserved.</text>
</comment>
<keyword evidence="16" id="KW-1185">Reference proteome</keyword>
<name>A0A067LPI9_JATCU</name>
<evidence type="ECO:0000256" key="11">
    <source>
        <dbReference type="PIRSR" id="PIRSR601929-2"/>
    </source>
</evidence>
<feature type="binding site" evidence="10">
    <location>
        <position position="108"/>
    </location>
    <ligand>
        <name>oxalate</name>
        <dbReference type="ChEBI" id="CHEBI:30623"/>
    </ligand>
</feature>
<dbReference type="CDD" id="cd02241">
    <property type="entry name" value="cupin_OxOx"/>
    <property type="match status" value="1"/>
</dbReference>
<feature type="chain" id="PRO_5019621506" description="Germin-like protein" evidence="13">
    <location>
        <begin position="23"/>
        <end position="242"/>
    </location>
</feature>
<keyword evidence="6 10" id="KW-0479">Metal-binding</keyword>
<evidence type="ECO:0000313" key="16">
    <source>
        <dbReference type="Proteomes" id="UP000027138"/>
    </source>
</evidence>
<dbReference type="Pfam" id="PF00190">
    <property type="entry name" value="Cupin_1"/>
    <property type="match status" value="1"/>
</dbReference>
<evidence type="ECO:0000256" key="10">
    <source>
        <dbReference type="PIRSR" id="PIRSR601929-1"/>
    </source>
</evidence>
<dbReference type="PROSITE" id="PS00725">
    <property type="entry name" value="GERMIN"/>
    <property type="match status" value="1"/>
</dbReference>
<evidence type="ECO:0000256" key="9">
    <source>
        <dbReference type="ARBA" id="ARBA00023211"/>
    </source>
</evidence>
<keyword evidence="5 13" id="KW-0964">Secreted</keyword>
<dbReference type="EMBL" id="KK914219">
    <property type="protein sequence ID" value="KDP46444.1"/>
    <property type="molecule type" value="Genomic_DNA"/>
</dbReference>
<evidence type="ECO:0000259" key="14">
    <source>
        <dbReference type="SMART" id="SM00835"/>
    </source>
</evidence>
<dbReference type="Gene3D" id="2.60.120.10">
    <property type="entry name" value="Jelly Rolls"/>
    <property type="match status" value="1"/>
</dbReference>
<dbReference type="InterPro" id="IPR001929">
    <property type="entry name" value="Germin"/>
</dbReference>
<feature type="binding site" evidence="10">
    <location>
        <position position="118"/>
    </location>
    <ligand>
        <name>oxalate</name>
        <dbReference type="ChEBI" id="CHEBI:30623"/>
    </ligand>
</feature>
<dbReference type="Proteomes" id="UP000027138">
    <property type="component" value="Unassembled WGS sequence"/>
</dbReference>
<proteinExistence type="inferred from homology"/>
<evidence type="ECO:0000256" key="13">
    <source>
        <dbReference type="RuleBase" id="RU366015"/>
    </source>
</evidence>
<keyword evidence="7 12" id="KW-1015">Disulfide bond</keyword>
<evidence type="ECO:0000256" key="1">
    <source>
        <dbReference type="ARBA" id="ARBA00003629"/>
    </source>
</evidence>
<evidence type="ECO:0000256" key="8">
    <source>
        <dbReference type="ARBA" id="ARBA00023180"/>
    </source>
</evidence>
<evidence type="ECO:0000256" key="7">
    <source>
        <dbReference type="ARBA" id="ARBA00023157"/>
    </source>
</evidence>
<dbReference type="GO" id="GO:0030145">
    <property type="term" value="F:manganese ion binding"/>
    <property type="evidence" value="ECO:0007669"/>
    <property type="project" value="UniProtKB-UniRule"/>
</dbReference>
<dbReference type="InterPro" id="IPR014710">
    <property type="entry name" value="RmlC-like_jellyroll"/>
</dbReference>
<evidence type="ECO:0000256" key="12">
    <source>
        <dbReference type="PIRSR" id="PIRSR601929-3"/>
    </source>
</evidence>
<feature type="disulfide bond" evidence="12">
    <location>
        <begin position="32"/>
        <end position="49"/>
    </location>
</feature>
<protein>
    <recommendedName>
        <fullName evidence="13">Germin-like protein</fullName>
    </recommendedName>
</protein>
<dbReference type="InterPro" id="IPR011051">
    <property type="entry name" value="RmlC_Cupin_sf"/>
</dbReference>
<dbReference type="InterPro" id="IPR019780">
    <property type="entry name" value="Germin_Mn-BS"/>
</dbReference>
<feature type="binding site" evidence="11">
    <location>
        <position position="118"/>
    </location>
    <ligand>
        <name>Mn(2+)</name>
        <dbReference type="ChEBI" id="CHEBI:29035"/>
    </ligand>
</feature>
<dbReference type="SUPFAM" id="SSF51182">
    <property type="entry name" value="RmlC-like cupins"/>
    <property type="match status" value="1"/>
</dbReference>
<organism evidence="15 16">
    <name type="scientific">Jatropha curcas</name>
    <name type="common">Barbados nut</name>
    <dbReference type="NCBI Taxonomy" id="180498"/>
    <lineage>
        <taxon>Eukaryota</taxon>
        <taxon>Viridiplantae</taxon>
        <taxon>Streptophyta</taxon>
        <taxon>Embryophyta</taxon>
        <taxon>Tracheophyta</taxon>
        <taxon>Spermatophyta</taxon>
        <taxon>Magnoliopsida</taxon>
        <taxon>eudicotyledons</taxon>
        <taxon>Gunneridae</taxon>
        <taxon>Pentapetalae</taxon>
        <taxon>rosids</taxon>
        <taxon>fabids</taxon>
        <taxon>Malpighiales</taxon>
        <taxon>Euphorbiaceae</taxon>
        <taxon>Crotonoideae</taxon>
        <taxon>Jatropheae</taxon>
        <taxon>Jatropha</taxon>
    </lineage>
</organism>
<sequence>MGMANLLVALSVLAMTCSLAIAYDPSPVQDFCVATDDTACGVLVNGRFCKDPQTVTPDDFSYSGFNIAREPSKQLGVRTNLLTVEEIPGLNTNGLSIARIDFTPGGVNPPHSHPRAAEVMTVIEGALYAGFITSNPCHRLFAKVFKPGDVFVFPFGLIHFQMNIGKTPAVAIAALNSQNPGEMTLANAVFGAVPSVNPDLLARAFHTDRNIVNDLIKQEWVNPSELSDIIQGNMDFYPHPTC</sequence>
<reference evidence="15 16" key="1">
    <citation type="journal article" date="2014" name="PLoS ONE">
        <title>Global Analysis of Gene Expression Profiles in Physic Nut (Jatropha curcas L.) Seedlings Exposed to Salt Stress.</title>
        <authorList>
            <person name="Zhang L."/>
            <person name="Zhang C."/>
            <person name="Wu P."/>
            <person name="Chen Y."/>
            <person name="Li M."/>
            <person name="Jiang H."/>
            <person name="Wu G."/>
        </authorList>
    </citation>
    <scope>NUCLEOTIDE SEQUENCE [LARGE SCALE GENOMIC DNA]</scope>
    <source>
        <strain evidence="16">cv. GZQX0401</strain>
        <tissue evidence="15">Young leaves</tissue>
    </source>
</reference>
<dbReference type="AlphaFoldDB" id="A0A067LPI9"/>
<dbReference type="SMART" id="SM00835">
    <property type="entry name" value="Cupin_1"/>
    <property type="match status" value="1"/>
</dbReference>
<keyword evidence="8" id="KW-0325">Glycoprotein</keyword>
<comment type="subcellular location">
    <subcellularLocation>
        <location evidence="2 13">Secreted</location>
        <location evidence="2 13">Extracellular space</location>
        <location evidence="2 13">Apoplast</location>
    </subcellularLocation>
</comment>
<comment type="similarity">
    <text evidence="3 13">Belongs to the germin family.</text>
</comment>
<feature type="domain" description="Cupin type-1" evidence="14">
    <location>
        <begin position="65"/>
        <end position="213"/>
    </location>
</feature>
<gene>
    <name evidence="15" type="ORF">JCGZ_10284</name>
</gene>
<dbReference type="PRINTS" id="PR00325">
    <property type="entry name" value="GERMIN"/>
</dbReference>
<feature type="binding site" evidence="10">
    <location>
        <position position="113"/>
    </location>
    <ligand>
        <name>oxalate</name>
        <dbReference type="ChEBI" id="CHEBI:30623"/>
    </ligand>
</feature>
<dbReference type="GO" id="GO:0048046">
    <property type="term" value="C:apoplast"/>
    <property type="evidence" value="ECO:0007669"/>
    <property type="project" value="UniProtKB-SubCell"/>
</dbReference>
<accession>A0A067LPI9</accession>
<evidence type="ECO:0000256" key="3">
    <source>
        <dbReference type="ARBA" id="ARBA00007456"/>
    </source>
</evidence>
<feature type="binding site" evidence="11">
    <location>
        <position position="159"/>
    </location>
    <ligand>
        <name>Mn(2+)</name>
        <dbReference type="ChEBI" id="CHEBI:29035"/>
    </ligand>
</feature>
<keyword evidence="9 10" id="KW-0464">Manganese</keyword>
<feature type="binding site" evidence="11">
    <location>
        <position position="111"/>
    </location>
    <ligand>
        <name>Mn(2+)</name>
        <dbReference type="ChEBI" id="CHEBI:29035"/>
    </ligand>
</feature>
<feature type="binding site" evidence="11">
    <location>
        <position position="113"/>
    </location>
    <ligand>
        <name>Mn(2+)</name>
        <dbReference type="ChEBI" id="CHEBI:29035"/>
    </ligand>
</feature>
<dbReference type="FunFam" id="2.60.120.10:FF:000005">
    <property type="entry name" value="Germin-like protein subfamily 1 member 8"/>
    <property type="match status" value="1"/>
</dbReference>
<dbReference type="OrthoDB" id="844513at2759"/>
<evidence type="ECO:0000313" key="15">
    <source>
        <dbReference type="EMBL" id="KDP46444.1"/>
    </source>
</evidence>
<dbReference type="InterPro" id="IPR006045">
    <property type="entry name" value="Cupin_1"/>
</dbReference>
<keyword evidence="13" id="KW-0732">Signal</keyword>
<evidence type="ECO:0000256" key="5">
    <source>
        <dbReference type="ARBA" id="ARBA00022525"/>
    </source>
</evidence>
<feature type="signal peptide" evidence="13">
    <location>
        <begin position="1"/>
        <end position="22"/>
    </location>
</feature>
<dbReference type="PANTHER" id="PTHR31238">
    <property type="entry name" value="GERMIN-LIKE PROTEIN SUBFAMILY 3 MEMBER 3"/>
    <property type="match status" value="1"/>
</dbReference>
<evidence type="ECO:0000256" key="4">
    <source>
        <dbReference type="ARBA" id="ARBA00022523"/>
    </source>
</evidence>
<evidence type="ECO:0000256" key="2">
    <source>
        <dbReference type="ARBA" id="ARBA00004271"/>
    </source>
</evidence>